<evidence type="ECO:0000313" key="4">
    <source>
        <dbReference type="Proteomes" id="UP000693970"/>
    </source>
</evidence>
<sequence length="1294" mass="145446">MVEFRTPHHVDDDDDDLGMETREDILNIANAYRCASDEDTRNVMNAMSNPTPENLHMLKFYAVPASWLLKVWPILSARLDTVSNIRVKKDQVGRILNAALVVNTEEKNTSAEADDTKPSGVIPSHVTMNGNSNNSKFDEAKANMERFHRRRMIQKETTTQMKPGLQHANDYFFVGAHVWELIKMKFGYDGYELCRTSCKATTAASGSEEEQGVIAIALLPGEGMHAVATEEHCPSKDKQDNESVVIPPTGRFPYEKILPTLKISENGDPALDSMIPDSRNNSNVVTWADDDEISESKEEENRIILLPASSTPINQPSSIPLFTNRMNDVDLDSRSDKDSASADGPQVSGRKRLASGLSNLGNTCFMNSTLQCLSNTEDLRRYFLSGDYLKDLNTDNPLGTGGQLATEFARLLGEMWGVPSNRRNILGHTSYSNSYNSYSSYSSAVVPRDFKACVGRHAEQFMGYDQHDSQEFATYLLDALHEDTNRVSKKPYIEKPEQGEDEPDDIAAEKAWNLHLQREDSHVLENFMGQVKSRLECCEPGCNRVSTTFDPFMYLSVPIPGSTEKSVKVTFVPLDPNKKSQSLTVKVSKIGKISDLLDTLNDKLCALGFLEAPIRSQDLIVADIWNHDIFKLYDRHDDVGGINDNDNTWVYQLESLEEIKKQFKVGENSLAAPGWESKNTHRGTLDLQTRTKLNLNDGWMDYLAEDYSKLPRATTRILNPKQTTMEDRMELHKKLENFLDECHEILTKEETGNLKRARETLYENDEVDVMKMEDGDSVEAEPAIQGLVDRCLASEHFRNVRNKHDFSVLEFCANKLRQMILKQLRDDAVKQSEGIVVSVSFSKKGALRTERRVAPLVLRIPGAMTVYEFRQLVADRIARSLIVPHAADDFESGSTQLETSSGELSEETNEMNTGEPSSEAEEAERSRIEAVTATPQIEPSELLIMRRAALKYEKRGMNRSNRWSSAGSTKQLGMVGESSGFKLAMEDNESEQKTMDVVGPHGVVTVLWDEEYGTKVFNESEYQSVEKLADKSFATNDETPITVLDCIKKYCQKEQLEESEMWYCNKCKNHVRAWKQFHLHRTPPYLIVHLKRFYFSASSRRRDKISTFIDFPLEGLDLSELVADFDESTKPVYDCYAVSNHIGGLGGGHYTAHILSDDNQTWCFYNDSNVKEGVDKKEVVSAEAYVLYYRRRDVPVGQDKEYRIVAAPRQPSPMICETVSPIDQRSDASSNNTAQAGDLDATLDDVASHSSGGATSPMGSIDQGPLHGDIFGDADDDDDLYSNDIQTDDNFPLQ</sequence>
<evidence type="ECO:0000313" key="3">
    <source>
        <dbReference type="EMBL" id="KAG7364923.1"/>
    </source>
</evidence>
<accession>A0A9K3LNC0</accession>
<feature type="compositionally biased region" description="Polar residues" evidence="1">
    <location>
        <begin position="1248"/>
        <end position="1258"/>
    </location>
</feature>
<dbReference type="PROSITE" id="PS00972">
    <property type="entry name" value="USP_1"/>
    <property type="match status" value="1"/>
</dbReference>
<feature type="domain" description="USP" evidence="2">
    <location>
        <begin position="355"/>
        <end position="1192"/>
    </location>
</feature>
<dbReference type="InterPro" id="IPR050185">
    <property type="entry name" value="Ub_carboxyl-term_hydrolase"/>
</dbReference>
<feature type="compositionally biased region" description="Low complexity" evidence="1">
    <location>
        <begin position="894"/>
        <end position="903"/>
    </location>
</feature>
<feature type="compositionally biased region" description="Acidic residues" evidence="1">
    <location>
        <begin position="1272"/>
        <end position="1281"/>
    </location>
</feature>
<feature type="compositionally biased region" description="Basic and acidic residues" evidence="1">
    <location>
        <begin position="327"/>
        <end position="340"/>
    </location>
</feature>
<dbReference type="InterPro" id="IPR001394">
    <property type="entry name" value="Peptidase_C19_UCH"/>
</dbReference>
<evidence type="ECO:0000256" key="1">
    <source>
        <dbReference type="SAM" id="MobiDB-lite"/>
    </source>
</evidence>
<dbReference type="OrthoDB" id="292964at2759"/>
<organism evidence="3 4">
    <name type="scientific">Nitzschia inconspicua</name>
    <dbReference type="NCBI Taxonomy" id="303405"/>
    <lineage>
        <taxon>Eukaryota</taxon>
        <taxon>Sar</taxon>
        <taxon>Stramenopiles</taxon>
        <taxon>Ochrophyta</taxon>
        <taxon>Bacillariophyta</taxon>
        <taxon>Bacillariophyceae</taxon>
        <taxon>Bacillariophycidae</taxon>
        <taxon>Bacillariales</taxon>
        <taxon>Bacillariaceae</taxon>
        <taxon>Nitzschia</taxon>
    </lineage>
</organism>
<comment type="caution">
    <text evidence="3">The sequence shown here is derived from an EMBL/GenBank/DDBJ whole genome shotgun (WGS) entry which is preliminary data.</text>
</comment>
<dbReference type="GO" id="GO:0004843">
    <property type="term" value="F:cysteine-type deubiquitinase activity"/>
    <property type="evidence" value="ECO:0007669"/>
    <property type="project" value="InterPro"/>
</dbReference>
<dbReference type="EMBL" id="JAGRRH010000009">
    <property type="protein sequence ID" value="KAG7364923.1"/>
    <property type="molecule type" value="Genomic_DNA"/>
</dbReference>
<feature type="compositionally biased region" description="Polar residues" evidence="1">
    <location>
        <begin position="126"/>
        <end position="135"/>
    </location>
</feature>
<dbReference type="Pfam" id="PF00443">
    <property type="entry name" value="UCH"/>
    <property type="match status" value="1"/>
</dbReference>
<reference evidence="3" key="2">
    <citation type="submission" date="2021-04" db="EMBL/GenBank/DDBJ databases">
        <authorList>
            <person name="Podell S."/>
        </authorList>
    </citation>
    <scope>NUCLEOTIDE SEQUENCE</scope>
    <source>
        <strain evidence="3">Hildebrandi</strain>
    </source>
</reference>
<feature type="region of interest" description="Disordered" evidence="1">
    <location>
        <begin position="109"/>
        <end position="136"/>
    </location>
</feature>
<reference evidence="3" key="1">
    <citation type="journal article" date="2021" name="Sci. Rep.">
        <title>Diploid genomic architecture of Nitzschia inconspicua, an elite biomass production diatom.</title>
        <authorList>
            <person name="Oliver A."/>
            <person name="Podell S."/>
            <person name="Pinowska A."/>
            <person name="Traller J.C."/>
            <person name="Smith S.R."/>
            <person name="McClure R."/>
            <person name="Beliaev A."/>
            <person name="Bohutskyi P."/>
            <person name="Hill E.A."/>
            <person name="Rabines A."/>
            <person name="Zheng H."/>
            <person name="Allen L.Z."/>
            <person name="Kuo A."/>
            <person name="Grigoriev I.V."/>
            <person name="Allen A.E."/>
            <person name="Hazlebeck D."/>
            <person name="Allen E.E."/>
        </authorList>
    </citation>
    <scope>NUCLEOTIDE SEQUENCE</scope>
    <source>
        <strain evidence="3">Hildebrandi</strain>
    </source>
</reference>
<feature type="region of interest" description="Disordered" evidence="1">
    <location>
        <begin position="1244"/>
        <end position="1294"/>
    </location>
</feature>
<dbReference type="Proteomes" id="UP000693970">
    <property type="component" value="Unassembled WGS sequence"/>
</dbReference>
<name>A0A9K3LNC0_9STRA</name>
<protein>
    <submittedName>
        <fullName evidence="3">Ubiquitin carboxyl-terminal hydrolase</fullName>
    </submittedName>
</protein>
<dbReference type="GO" id="GO:0016579">
    <property type="term" value="P:protein deubiquitination"/>
    <property type="evidence" value="ECO:0007669"/>
    <property type="project" value="InterPro"/>
</dbReference>
<feature type="compositionally biased region" description="Polar residues" evidence="1">
    <location>
        <begin position="315"/>
        <end position="326"/>
    </location>
</feature>
<dbReference type="PANTHER" id="PTHR21646">
    <property type="entry name" value="UBIQUITIN CARBOXYL-TERMINAL HYDROLASE"/>
    <property type="match status" value="1"/>
</dbReference>
<feature type="region of interest" description="Disordered" evidence="1">
    <location>
        <begin position="892"/>
        <end position="931"/>
    </location>
</feature>
<keyword evidence="4" id="KW-1185">Reference proteome</keyword>
<feature type="region of interest" description="Disordered" evidence="1">
    <location>
        <begin position="315"/>
        <end position="352"/>
    </location>
</feature>
<dbReference type="CDD" id="cd02674">
    <property type="entry name" value="Peptidase_C19R"/>
    <property type="match status" value="1"/>
</dbReference>
<keyword evidence="3" id="KW-0378">Hydrolase</keyword>
<dbReference type="InterPro" id="IPR028889">
    <property type="entry name" value="USP"/>
</dbReference>
<proteinExistence type="predicted"/>
<gene>
    <name evidence="3" type="ORF">IV203_038126</name>
</gene>
<evidence type="ECO:0000259" key="2">
    <source>
        <dbReference type="PROSITE" id="PS50235"/>
    </source>
</evidence>
<dbReference type="InterPro" id="IPR018200">
    <property type="entry name" value="USP_CS"/>
</dbReference>
<dbReference type="PROSITE" id="PS50235">
    <property type="entry name" value="USP_3"/>
    <property type="match status" value="1"/>
</dbReference>